<dbReference type="FunFam" id="3.40.980.10:FF:000004">
    <property type="entry name" value="Molybdopterin molybdenumtransferase"/>
    <property type="match status" value="1"/>
</dbReference>
<dbReference type="Pfam" id="PF00994">
    <property type="entry name" value="MoCF_biosynth"/>
    <property type="match status" value="1"/>
</dbReference>
<evidence type="ECO:0000256" key="8">
    <source>
        <dbReference type="ARBA" id="ARBA00022679"/>
    </source>
</evidence>
<keyword evidence="11 13" id="KW-0501">Molybdenum cofactor biosynthesis</keyword>
<keyword evidence="7 13" id="KW-0500">Molybdenum</keyword>
<keyword evidence="10 13" id="KW-0460">Magnesium</keyword>
<dbReference type="Pfam" id="PF03454">
    <property type="entry name" value="MoeA_C"/>
    <property type="match status" value="1"/>
</dbReference>
<dbReference type="NCBIfam" id="NF045515">
    <property type="entry name" value="Glp_gephyrin"/>
    <property type="match status" value="1"/>
</dbReference>
<evidence type="ECO:0000256" key="11">
    <source>
        <dbReference type="ARBA" id="ARBA00023150"/>
    </source>
</evidence>
<protein>
    <recommendedName>
        <fullName evidence="6 13">Molybdopterin molybdenumtransferase</fullName>
        <ecNumber evidence="5 13">2.10.1.1</ecNumber>
    </recommendedName>
</protein>
<reference evidence="17" key="1">
    <citation type="submission" date="2017-02" db="EMBL/GenBank/DDBJ databases">
        <authorList>
            <person name="Varghese N."/>
            <person name="Submissions S."/>
        </authorList>
    </citation>
    <scope>NUCLEOTIDE SEQUENCE [LARGE SCALE GENOMIC DNA]</scope>
    <source>
        <strain evidence="17">ATCC BAA-73</strain>
    </source>
</reference>
<sequence length="407" mass="44303">MDFFNLITSIEAHKIIQKKIGIYKAKENIDVTESLNRVLAEDVMAPEDLPAFTKSIMDGYALQGQDTFGVSEEKPQSLELIGKVEMGKEPTVTIESGQAANISTGGMMPSGANAVIMVEDTELKDNRVKIYSSVSPGENIIYKGSDIEAGQRVLPKNHQLRSQDIGALAGLGIKQVEVYKKLKVGIISTGDELIRLDEKLKLGQTRDINTYSLSSLIEQIGAVPVTTRIIKDDYQSLKAAIEKLRNEVDFILISGGSSVGTRDVTYEVLDELGSNGVLIHGVAVKPGKPTIFTMLEDTPIYGLPGHPVSVMVIFKKFVAPYIEEGLGIIDDKIKVKAKFNQNLSSAPGREDYLRVKLKEKDGNLLAIPVRGGSSLIMTMVEADGLVKIPLSREGLSVGEVVEVELFK</sequence>
<comment type="cofactor">
    <cofactor evidence="1 13">
        <name>Mg(2+)</name>
        <dbReference type="ChEBI" id="CHEBI:18420"/>
    </cofactor>
</comment>
<comment type="function">
    <text evidence="2 13">Catalyzes the insertion of molybdate into adenylated molybdopterin with the concomitant release of AMP.</text>
</comment>
<evidence type="ECO:0000259" key="15">
    <source>
        <dbReference type="SMART" id="SM00852"/>
    </source>
</evidence>
<dbReference type="Gene3D" id="3.40.980.10">
    <property type="entry name" value="MoaB/Mog-like domain"/>
    <property type="match status" value="1"/>
</dbReference>
<comment type="similarity">
    <text evidence="4 13">Belongs to the MoeA family.</text>
</comment>
<dbReference type="OrthoDB" id="9804758at2"/>
<dbReference type="EC" id="2.10.1.1" evidence="5 13"/>
<keyword evidence="8 13" id="KW-0808">Transferase</keyword>
<comment type="catalytic activity">
    <reaction evidence="12">
        <text>adenylyl-molybdopterin + molybdate = Mo-molybdopterin + AMP + H(+)</text>
        <dbReference type="Rhea" id="RHEA:35047"/>
        <dbReference type="ChEBI" id="CHEBI:15378"/>
        <dbReference type="ChEBI" id="CHEBI:36264"/>
        <dbReference type="ChEBI" id="CHEBI:62727"/>
        <dbReference type="ChEBI" id="CHEBI:71302"/>
        <dbReference type="ChEBI" id="CHEBI:456215"/>
        <dbReference type="EC" id="2.10.1.1"/>
    </reaction>
</comment>
<keyword evidence="9 13" id="KW-0479">Metal-binding</keyword>
<dbReference type="EMBL" id="FUWM01000004">
    <property type="protein sequence ID" value="SJZ34164.1"/>
    <property type="molecule type" value="Genomic_DNA"/>
</dbReference>
<gene>
    <name evidence="16" type="ORF">SAMN02745118_00449</name>
</gene>
<comment type="pathway">
    <text evidence="3 13">Cofactor biosynthesis; molybdopterin biosynthesis.</text>
</comment>
<evidence type="ECO:0000256" key="1">
    <source>
        <dbReference type="ARBA" id="ARBA00001946"/>
    </source>
</evidence>
<evidence type="ECO:0000256" key="7">
    <source>
        <dbReference type="ARBA" id="ARBA00022505"/>
    </source>
</evidence>
<evidence type="ECO:0000256" key="10">
    <source>
        <dbReference type="ARBA" id="ARBA00022842"/>
    </source>
</evidence>
<evidence type="ECO:0000256" key="4">
    <source>
        <dbReference type="ARBA" id="ARBA00010763"/>
    </source>
</evidence>
<dbReference type="STRING" id="142842.SAMN02745118_00449"/>
<evidence type="ECO:0000256" key="2">
    <source>
        <dbReference type="ARBA" id="ARBA00002901"/>
    </source>
</evidence>
<feature type="domain" description="MoaB/Mog" evidence="15">
    <location>
        <begin position="185"/>
        <end position="324"/>
    </location>
</feature>
<accession>A0A1T4JVJ9</accession>
<dbReference type="InterPro" id="IPR036135">
    <property type="entry name" value="MoeA_linker/N_sf"/>
</dbReference>
<dbReference type="GO" id="GO:0005829">
    <property type="term" value="C:cytosol"/>
    <property type="evidence" value="ECO:0007669"/>
    <property type="project" value="TreeGrafter"/>
</dbReference>
<dbReference type="NCBIfam" id="TIGR00177">
    <property type="entry name" value="molyb_syn"/>
    <property type="match status" value="1"/>
</dbReference>
<proteinExistence type="inferred from homology"/>
<dbReference type="GO" id="GO:0061599">
    <property type="term" value="F:molybdopterin molybdotransferase activity"/>
    <property type="evidence" value="ECO:0007669"/>
    <property type="project" value="UniProtKB-UniRule"/>
</dbReference>
<evidence type="ECO:0000313" key="17">
    <source>
        <dbReference type="Proteomes" id="UP000190625"/>
    </source>
</evidence>
<evidence type="ECO:0000313" key="16">
    <source>
        <dbReference type="EMBL" id="SJZ34164.1"/>
    </source>
</evidence>
<dbReference type="RefSeq" id="WP_078808973.1">
    <property type="nucleotide sequence ID" value="NZ_FUWM01000004.1"/>
</dbReference>
<dbReference type="SMART" id="SM00852">
    <property type="entry name" value="MoCF_biosynth"/>
    <property type="match status" value="1"/>
</dbReference>
<evidence type="ECO:0000256" key="14">
    <source>
        <dbReference type="SAM" id="Coils"/>
    </source>
</evidence>
<evidence type="ECO:0000256" key="9">
    <source>
        <dbReference type="ARBA" id="ARBA00022723"/>
    </source>
</evidence>
<evidence type="ECO:0000256" key="12">
    <source>
        <dbReference type="ARBA" id="ARBA00047317"/>
    </source>
</evidence>
<dbReference type="InterPro" id="IPR036425">
    <property type="entry name" value="MoaB/Mog-like_dom_sf"/>
</dbReference>
<dbReference type="InterPro" id="IPR038987">
    <property type="entry name" value="MoeA-like"/>
</dbReference>
<name>A0A1T4JVJ9_9FIRM</name>
<dbReference type="Proteomes" id="UP000190625">
    <property type="component" value="Unassembled WGS sequence"/>
</dbReference>
<dbReference type="GO" id="GO:0046872">
    <property type="term" value="F:metal ion binding"/>
    <property type="evidence" value="ECO:0007669"/>
    <property type="project" value="UniProtKB-UniRule"/>
</dbReference>
<dbReference type="FunFam" id="2.170.190.11:FF:000001">
    <property type="entry name" value="Molybdopterin molybdenumtransferase"/>
    <property type="match status" value="1"/>
</dbReference>
<dbReference type="GO" id="GO:0006777">
    <property type="term" value="P:Mo-molybdopterin cofactor biosynthetic process"/>
    <property type="evidence" value="ECO:0007669"/>
    <property type="project" value="UniProtKB-UniRule"/>
</dbReference>
<dbReference type="InterPro" id="IPR001453">
    <property type="entry name" value="MoaB/Mog_dom"/>
</dbReference>
<dbReference type="CDD" id="cd00887">
    <property type="entry name" value="MoeA"/>
    <property type="match status" value="1"/>
</dbReference>
<keyword evidence="14" id="KW-0175">Coiled coil</keyword>
<dbReference type="Pfam" id="PF03453">
    <property type="entry name" value="MoeA_N"/>
    <property type="match status" value="1"/>
</dbReference>
<feature type="coiled-coil region" evidence="14">
    <location>
        <begin position="227"/>
        <end position="254"/>
    </location>
</feature>
<dbReference type="Gene3D" id="3.90.105.10">
    <property type="entry name" value="Molybdopterin biosynthesis moea protein, domain 2"/>
    <property type="match status" value="1"/>
</dbReference>
<dbReference type="InterPro" id="IPR005111">
    <property type="entry name" value="MoeA_C_domain_IV"/>
</dbReference>
<dbReference type="UniPathway" id="UPA00344"/>
<evidence type="ECO:0000256" key="13">
    <source>
        <dbReference type="RuleBase" id="RU365090"/>
    </source>
</evidence>
<dbReference type="Gene3D" id="2.40.340.10">
    <property type="entry name" value="MoeA, C-terminal, domain IV"/>
    <property type="match status" value="1"/>
</dbReference>
<evidence type="ECO:0000256" key="3">
    <source>
        <dbReference type="ARBA" id="ARBA00005046"/>
    </source>
</evidence>
<dbReference type="PANTHER" id="PTHR10192">
    <property type="entry name" value="MOLYBDOPTERIN BIOSYNTHESIS PROTEIN"/>
    <property type="match status" value="1"/>
</dbReference>
<dbReference type="InterPro" id="IPR005110">
    <property type="entry name" value="MoeA_linker/N"/>
</dbReference>
<dbReference type="PANTHER" id="PTHR10192:SF5">
    <property type="entry name" value="GEPHYRIN"/>
    <property type="match status" value="1"/>
</dbReference>
<evidence type="ECO:0000256" key="5">
    <source>
        <dbReference type="ARBA" id="ARBA00013269"/>
    </source>
</evidence>
<dbReference type="Gene3D" id="2.170.190.11">
    <property type="entry name" value="Molybdopterin biosynthesis moea protein, domain 3"/>
    <property type="match status" value="1"/>
</dbReference>
<dbReference type="SUPFAM" id="SSF53218">
    <property type="entry name" value="Molybdenum cofactor biosynthesis proteins"/>
    <property type="match status" value="1"/>
</dbReference>
<keyword evidence="17" id="KW-1185">Reference proteome</keyword>
<organism evidence="16 17">
    <name type="scientific">Selenihalanaerobacter shriftii</name>
    <dbReference type="NCBI Taxonomy" id="142842"/>
    <lineage>
        <taxon>Bacteria</taxon>
        <taxon>Bacillati</taxon>
        <taxon>Bacillota</taxon>
        <taxon>Clostridia</taxon>
        <taxon>Halanaerobiales</taxon>
        <taxon>Halobacteroidaceae</taxon>
        <taxon>Selenihalanaerobacter</taxon>
    </lineage>
</organism>
<dbReference type="SUPFAM" id="SSF63867">
    <property type="entry name" value="MoeA C-terminal domain-like"/>
    <property type="match status" value="1"/>
</dbReference>
<dbReference type="InterPro" id="IPR036688">
    <property type="entry name" value="MoeA_C_domain_IV_sf"/>
</dbReference>
<dbReference type="AlphaFoldDB" id="A0A1T4JVJ9"/>
<dbReference type="SUPFAM" id="SSF63882">
    <property type="entry name" value="MoeA N-terminal region -like"/>
    <property type="match status" value="1"/>
</dbReference>
<evidence type="ECO:0000256" key="6">
    <source>
        <dbReference type="ARBA" id="ARBA00021108"/>
    </source>
</evidence>